<name>A0ABS2BYM6_9PSED</name>
<protein>
    <submittedName>
        <fullName evidence="1">Uncharacterized protein</fullName>
    </submittedName>
</protein>
<comment type="caution">
    <text evidence="1">The sequence shown here is derived from an EMBL/GenBank/DDBJ whole genome shotgun (WGS) entry which is preliminary data.</text>
</comment>
<proteinExistence type="predicted"/>
<sequence>MERIEAEGERLCAAFGLKLDHAVSFSEDAIRIYGNDLANIQAAGAAMADFLSAQDGLRFVEVAEDGV</sequence>
<organism evidence="1 2">
    <name type="scientific">Pseudomonas arcuscaelestis</name>
    <dbReference type="NCBI Taxonomy" id="2710591"/>
    <lineage>
        <taxon>Bacteria</taxon>
        <taxon>Pseudomonadati</taxon>
        <taxon>Pseudomonadota</taxon>
        <taxon>Gammaproteobacteria</taxon>
        <taxon>Pseudomonadales</taxon>
        <taxon>Pseudomonadaceae</taxon>
        <taxon>Pseudomonas</taxon>
    </lineage>
</organism>
<reference evidence="1 2" key="1">
    <citation type="submission" date="2020-08" db="EMBL/GenBank/DDBJ databases">
        <title>Description of novel Pseudomonas species.</title>
        <authorList>
            <person name="Duman M."/>
            <person name="Mulet M."/>
            <person name="Altun S."/>
            <person name="Saticioglu I.B."/>
            <person name="Lalucat J."/>
            <person name="Garcia-Valdes E."/>
        </authorList>
    </citation>
    <scope>NUCLEOTIDE SEQUENCE [LARGE SCALE GENOMIC DNA]</scope>
    <source>
        <strain evidence="1 2">P66</strain>
    </source>
</reference>
<keyword evidence="2" id="KW-1185">Reference proteome</keyword>
<dbReference type="EMBL" id="JACOPV010000008">
    <property type="protein sequence ID" value="MBM5458540.1"/>
    <property type="molecule type" value="Genomic_DNA"/>
</dbReference>
<accession>A0ABS2BYM6</accession>
<evidence type="ECO:0000313" key="2">
    <source>
        <dbReference type="Proteomes" id="UP000745663"/>
    </source>
</evidence>
<evidence type="ECO:0000313" key="1">
    <source>
        <dbReference type="EMBL" id="MBM5458540.1"/>
    </source>
</evidence>
<dbReference type="RefSeq" id="WP_203584481.1">
    <property type="nucleotide sequence ID" value="NZ_JACOPV010000008.1"/>
</dbReference>
<dbReference type="Proteomes" id="UP000745663">
    <property type="component" value="Unassembled WGS sequence"/>
</dbReference>
<gene>
    <name evidence="1" type="ORF">H8F21_13305</name>
</gene>